<evidence type="ECO:0000256" key="1">
    <source>
        <dbReference type="SAM" id="Coils"/>
    </source>
</evidence>
<evidence type="ECO:0000313" key="3">
    <source>
        <dbReference type="Proteomes" id="UP000323166"/>
    </source>
</evidence>
<dbReference type="RefSeq" id="WP_166511847.1">
    <property type="nucleotide sequence ID" value="NZ_VNHM01000009.1"/>
</dbReference>
<keyword evidence="3" id="KW-1185">Reference proteome</keyword>
<comment type="caution">
    <text evidence="2">The sequence shown here is derived from an EMBL/GenBank/DDBJ whole genome shotgun (WGS) entry which is preliminary data.</text>
</comment>
<dbReference type="AlphaFoldDB" id="A0A5S4ZQX1"/>
<dbReference type="Proteomes" id="UP000323166">
    <property type="component" value="Unassembled WGS sequence"/>
</dbReference>
<protein>
    <submittedName>
        <fullName evidence="2">Uncharacterized protein</fullName>
    </submittedName>
</protein>
<gene>
    <name evidence="2" type="ORF">LX24_01841</name>
</gene>
<proteinExistence type="predicted"/>
<feature type="coiled-coil region" evidence="1">
    <location>
        <begin position="3"/>
        <end position="44"/>
    </location>
</feature>
<sequence length="100" mass="11251">MSNDNELKQLEVMQEQLKMLVDTVAKLQQECHWLRKKITQLEGQLAGYPRGSDKHIGAGGKCDGMGYLRARAQREKCNLRNDMACTSCGECGKKPSKMHP</sequence>
<organism evidence="2 3">
    <name type="scientific">Desulfallas thermosapovorans DSM 6562</name>
    <dbReference type="NCBI Taxonomy" id="1121431"/>
    <lineage>
        <taxon>Bacteria</taxon>
        <taxon>Bacillati</taxon>
        <taxon>Bacillota</taxon>
        <taxon>Clostridia</taxon>
        <taxon>Eubacteriales</taxon>
        <taxon>Desulfallaceae</taxon>
        <taxon>Desulfallas</taxon>
    </lineage>
</organism>
<name>A0A5S4ZQX1_9FIRM</name>
<keyword evidence="1" id="KW-0175">Coiled coil</keyword>
<evidence type="ECO:0000313" key="2">
    <source>
        <dbReference type="EMBL" id="TYO95112.1"/>
    </source>
</evidence>
<reference evidence="2 3" key="1">
    <citation type="submission" date="2019-07" db="EMBL/GenBank/DDBJ databases">
        <title>Genomic Encyclopedia of Type Strains, Phase I: the one thousand microbial genomes (KMG-I) project.</title>
        <authorList>
            <person name="Kyrpides N."/>
        </authorList>
    </citation>
    <scope>NUCLEOTIDE SEQUENCE [LARGE SCALE GENOMIC DNA]</scope>
    <source>
        <strain evidence="2 3">DSM 6562</strain>
    </source>
</reference>
<accession>A0A5S4ZQX1</accession>
<dbReference type="EMBL" id="VNHM01000009">
    <property type="protein sequence ID" value="TYO95112.1"/>
    <property type="molecule type" value="Genomic_DNA"/>
</dbReference>